<evidence type="ECO:0000313" key="2">
    <source>
        <dbReference type="EMBL" id="SUZ86052.1"/>
    </source>
</evidence>
<dbReference type="PROSITE" id="PS51819">
    <property type="entry name" value="VOC"/>
    <property type="match status" value="2"/>
</dbReference>
<dbReference type="CDD" id="cd06587">
    <property type="entry name" value="VOC"/>
    <property type="match status" value="2"/>
</dbReference>
<organism evidence="2">
    <name type="scientific">marine metagenome</name>
    <dbReference type="NCBI Taxonomy" id="408172"/>
    <lineage>
        <taxon>unclassified sequences</taxon>
        <taxon>metagenomes</taxon>
        <taxon>ecological metagenomes</taxon>
    </lineage>
</organism>
<dbReference type="Pfam" id="PF00903">
    <property type="entry name" value="Glyoxalase"/>
    <property type="match status" value="1"/>
</dbReference>
<sequence length="262" mass="28551">MKSKLTLLVVVAGLVAFPAAAQESTYHHMHLTAPDAKAAAAWYIEHMGCEDFGREGACAVGDTQFIWFEREPTGTSVGTGVNHIGFSFRDLGAKMAGWQAAGLDIENPDEPIRDIPGLFKLAFLSDPWGTRIEVVEDHEWLGFHHIHLNSPDPEDALAWYKNIFGGESDSLKGRIGGLRYGGTWLLVAQQREGAPAATQGRAIDHLGWGFTDLDAAAAEIKRKGVDFSLEPRPYTNPLGQEMKISFVTGPDDVRIEIVQPGG</sequence>
<dbReference type="AlphaFoldDB" id="A0A381R2Y3"/>
<dbReference type="InterPro" id="IPR029068">
    <property type="entry name" value="Glyas_Bleomycin-R_OHBP_Dase"/>
</dbReference>
<dbReference type="InterPro" id="IPR004360">
    <property type="entry name" value="Glyas_Fos-R_dOase_dom"/>
</dbReference>
<dbReference type="SUPFAM" id="SSF54593">
    <property type="entry name" value="Glyoxalase/Bleomycin resistance protein/Dihydroxybiphenyl dioxygenase"/>
    <property type="match status" value="2"/>
</dbReference>
<accession>A0A381R2Y3</accession>
<feature type="domain" description="VOC" evidence="1">
    <location>
        <begin position="25"/>
        <end position="137"/>
    </location>
</feature>
<dbReference type="Gene3D" id="3.10.180.10">
    <property type="entry name" value="2,3-Dihydroxybiphenyl 1,2-Dioxygenase, domain 1"/>
    <property type="match status" value="2"/>
</dbReference>
<dbReference type="InterPro" id="IPR037523">
    <property type="entry name" value="VOC_core"/>
</dbReference>
<dbReference type="EMBL" id="UINC01001662">
    <property type="protein sequence ID" value="SUZ86052.1"/>
    <property type="molecule type" value="Genomic_DNA"/>
</dbReference>
<protein>
    <recommendedName>
        <fullName evidence="1">VOC domain-containing protein</fullName>
    </recommendedName>
</protein>
<evidence type="ECO:0000259" key="1">
    <source>
        <dbReference type="PROSITE" id="PS51819"/>
    </source>
</evidence>
<feature type="domain" description="VOC" evidence="1">
    <location>
        <begin position="142"/>
        <end position="260"/>
    </location>
</feature>
<reference evidence="2" key="1">
    <citation type="submission" date="2018-05" db="EMBL/GenBank/DDBJ databases">
        <authorList>
            <person name="Lanie J.A."/>
            <person name="Ng W.-L."/>
            <person name="Kazmierczak K.M."/>
            <person name="Andrzejewski T.M."/>
            <person name="Davidsen T.M."/>
            <person name="Wayne K.J."/>
            <person name="Tettelin H."/>
            <person name="Glass J.I."/>
            <person name="Rusch D."/>
            <person name="Podicherti R."/>
            <person name="Tsui H.-C.T."/>
            <person name="Winkler M.E."/>
        </authorList>
    </citation>
    <scope>NUCLEOTIDE SEQUENCE</scope>
</reference>
<name>A0A381R2Y3_9ZZZZ</name>
<gene>
    <name evidence="2" type="ORF">METZ01_LOCUS38906</name>
</gene>
<proteinExistence type="predicted"/>